<sequence>MKMTITYEHDVPINAFQWTPKTYRQPLHAHASLEMGLCLSGTGTFYFGRKQYQVRQGDLFLVNNEELHIAQSDPGDPSRYLFLNFDSSLLMAEDPALLLPFSYRSANFDNLIPADSPLAAAAAEWMQTVERELIGGEPGYKAMAKSALIQLCGLLLRHYHGRLSASRQLSMKQSANQTKALAQLVEQRYRDPISLRDVADELGISVSRASRVFHETTGRRFADYVAMLRVQEAMRLLAGSDKQVAHIGFECGFQSLATFYRVFKESTGISPVHYRQTLGLEAPDSGRGPDPANSENSAARS</sequence>
<dbReference type="InterPro" id="IPR018060">
    <property type="entry name" value="HTH_AraC"/>
</dbReference>
<dbReference type="Pfam" id="PF12833">
    <property type="entry name" value="HTH_18"/>
    <property type="match status" value="1"/>
</dbReference>
<feature type="region of interest" description="Disordered" evidence="4">
    <location>
        <begin position="280"/>
        <end position="301"/>
    </location>
</feature>
<evidence type="ECO:0000313" key="7">
    <source>
        <dbReference type="Proteomes" id="UP000665561"/>
    </source>
</evidence>
<evidence type="ECO:0000256" key="4">
    <source>
        <dbReference type="SAM" id="MobiDB-lite"/>
    </source>
</evidence>
<protein>
    <submittedName>
        <fullName evidence="6">Helix-turn-helix domain-containing protein</fullName>
    </submittedName>
</protein>
<keyword evidence="3" id="KW-0804">Transcription</keyword>
<dbReference type="PANTHER" id="PTHR43280">
    <property type="entry name" value="ARAC-FAMILY TRANSCRIPTIONAL REGULATOR"/>
    <property type="match status" value="1"/>
</dbReference>
<proteinExistence type="predicted"/>
<dbReference type="SUPFAM" id="SSF46689">
    <property type="entry name" value="Homeodomain-like"/>
    <property type="match status" value="1"/>
</dbReference>
<dbReference type="Proteomes" id="UP000665561">
    <property type="component" value="Unassembled WGS sequence"/>
</dbReference>
<evidence type="ECO:0000259" key="5">
    <source>
        <dbReference type="PROSITE" id="PS01124"/>
    </source>
</evidence>
<keyword evidence="2" id="KW-0238">DNA-binding</keyword>
<dbReference type="InterPro" id="IPR009057">
    <property type="entry name" value="Homeodomain-like_sf"/>
</dbReference>
<dbReference type="RefSeq" id="WP_161743190.1">
    <property type="nucleotide sequence ID" value="NZ_JAAAMV010000006.1"/>
</dbReference>
<feature type="domain" description="HTH araC/xylS-type" evidence="5">
    <location>
        <begin position="179"/>
        <end position="277"/>
    </location>
</feature>
<evidence type="ECO:0000256" key="3">
    <source>
        <dbReference type="ARBA" id="ARBA00023163"/>
    </source>
</evidence>
<evidence type="ECO:0000256" key="2">
    <source>
        <dbReference type="ARBA" id="ARBA00023125"/>
    </source>
</evidence>
<dbReference type="Gene3D" id="1.10.10.60">
    <property type="entry name" value="Homeodomain-like"/>
    <property type="match status" value="2"/>
</dbReference>
<reference evidence="6 7" key="1">
    <citation type="submission" date="2020-01" db="EMBL/GenBank/DDBJ databases">
        <title>Paenibacillus soybeanensis sp. nov. isolated from the nodules of soybean (Glycine max(L.) Merr).</title>
        <authorList>
            <person name="Wang H."/>
        </authorList>
    </citation>
    <scope>NUCLEOTIDE SEQUENCE [LARGE SCALE GENOMIC DNA]</scope>
    <source>
        <strain evidence="6 7">T1</strain>
    </source>
</reference>
<dbReference type="Gene3D" id="2.60.120.10">
    <property type="entry name" value="Jelly Rolls"/>
    <property type="match status" value="1"/>
</dbReference>
<dbReference type="Pfam" id="PF02311">
    <property type="entry name" value="AraC_binding"/>
    <property type="match status" value="1"/>
</dbReference>
<evidence type="ECO:0000256" key="1">
    <source>
        <dbReference type="ARBA" id="ARBA00023015"/>
    </source>
</evidence>
<gene>
    <name evidence="6" type="ORF">GT019_10975</name>
</gene>
<dbReference type="SMART" id="SM00342">
    <property type="entry name" value="HTH_ARAC"/>
    <property type="match status" value="1"/>
</dbReference>
<organism evidence="6 7">
    <name type="scientific">Paenibacillus glycinis</name>
    <dbReference type="NCBI Taxonomy" id="2697035"/>
    <lineage>
        <taxon>Bacteria</taxon>
        <taxon>Bacillati</taxon>
        <taxon>Bacillota</taxon>
        <taxon>Bacilli</taxon>
        <taxon>Bacillales</taxon>
        <taxon>Paenibacillaceae</taxon>
        <taxon>Paenibacillus</taxon>
    </lineage>
</organism>
<dbReference type="EMBL" id="JAAAMV010000006">
    <property type="protein sequence ID" value="NBD24392.1"/>
    <property type="molecule type" value="Genomic_DNA"/>
</dbReference>
<dbReference type="PANTHER" id="PTHR43280:SF2">
    <property type="entry name" value="HTH-TYPE TRANSCRIPTIONAL REGULATOR EXSA"/>
    <property type="match status" value="1"/>
</dbReference>
<dbReference type="InterPro" id="IPR037923">
    <property type="entry name" value="HTH-like"/>
</dbReference>
<comment type="caution">
    <text evidence="6">The sequence shown here is derived from an EMBL/GenBank/DDBJ whole genome shotgun (WGS) entry which is preliminary data.</text>
</comment>
<dbReference type="InterPro" id="IPR003313">
    <property type="entry name" value="AraC-bd"/>
</dbReference>
<dbReference type="InterPro" id="IPR014710">
    <property type="entry name" value="RmlC-like_jellyroll"/>
</dbReference>
<name>A0ABW9XP37_9BACL</name>
<accession>A0ABW9XP37</accession>
<dbReference type="PROSITE" id="PS01124">
    <property type="entry name" value="HTH_ARAC_FAMILY_2"/>
    <property type="match status" value="1"/>
</dbReference>
<evidence type="ECO:0000313" key="6">
    <source>
        <dbReference type="EMBL" id="NBD24392.1"/>
    </source>
</evidence>
<keyword evidence="1" id="KW-0805">Transcription regulation</keyword>
<keyword evidence="7" id="KW-1185">Reference proteome</keyword>
<dbReference type="SUPFAM" id="SSF51215">
    <property type="entry name" value="Regulatory protein AraC"/>
    <property type="match status" value="1"/>
</dbReference>